<dbReference type="Pfam" id="PF23635">
    <property type="entry name" value="Beta-prop_AT5G49610-like"/>
    <property type="match status" value="1"/>
</dbReference>
<gene>
    <name evidence="4" type="ORF">HU200_065334</name>
</gene>
<feature type="domain" description="F-box protein AT5G49610-like beta-propeller" evidence="3">
    <location>
        <begin position="115"/>
        <end position="373"/>
    </location>
</feature>
<dbReference type="OrthoDB" id="605137at2759"/>
<comment type="caution">
    <text evidence="4">The sequence shown here is derived from an EMBL/GenBank/DDBJ whole genome shotgun (WGS) entry which is preliminary data.</text>
</comment>
<feature type="domain" description="F-box" evidence="2">
    <location>
        <begin position="24"/>
        <end position="62"/>
    </location>
</feature>
<dbReference type="InterPro" id="IPR056594">
    <property type="entry name" value="AT5G49610-like_b-prop"/>
</dbReference>
<evidence type="ECO:0000259" key="3">
    <source>
        <dbReference type="Pfam" id="PF23635"/>
    </source>
</evidence>
<dbReference type="Pfam" id="PF00646">
    <property type="entry name" value="F-box"/>
    <property type="match status" value="1"/>
</dbReference>
<accession>A0A835DV50</accession>
<evidence type="ECO:0000313" key="5">
    <source>
        <dbReference type="Proteomes" id="UP000636709"/>
    </source>
</evidence>
<protein>
    <recommendedName>
        <fullName evidence="6">F-box domain-containing protein</fullName>
    </recommendedName>
</protein>
<dbReference type="AlphaFoldDB" id="A0A835DV50"/>
<dbReference type="SUPFAM" id="SSF81383">
    <property type="entry name" value="F-box domain"/>
    <property type="match status" value="1"/>
</dbReference>
<evidence type="ECO:0000313" key="4">
    <source>
        <dbReference type="EMBL" id="KAF8647695.1"/>
    </source>
</evidence>
<dbReference type="Gene3D" id="1.20.1280.50">
    <property type="match status" value="1"/>
</dbReference>
<organism evidence="4 5">
    <name type="scientific">Digitaria exilis</name>
    <dbReference type="NCBI Taxonomy" id="1010633"/>
    <lineage>
        <taxon>Eukaryota</taxon>
        <taxon>Viridiplantae</taxon>
        <taxon>Streptophyta</taxon>
        <taxon>Embryophyta</taxon>
        <taxon>Tracheophyta</taxon>
        <taxon>Spermatophyta</taxon>
        <taxon>Magnoliopsida</taxon>
        <taxon>Liliopsida</taxon>
        <taxon>Poales</taxon>
        <taxon>Poaceae</taxon>
        <taxon>PACMAD clade</taxon>
        <taxon>Panicoideae</taxon>
        <taxon>Panicodae</taxon>
        <taxon>Paniceae</taxon>
        <taxon>Anthephorinae</taxon>
        <taxon>Digitaria</taxon>
    </lineage>
</organism>
<keyword evidence="5" id="KW-1185">Reference proteome</keyword>
<reference evidence="4" key="1">
    <citation type="submission" date="2020-07" db="EMBL/GenBank/DDBJ databases">
        <title>Genome sequence and genetic diversity analysis of an under-domesticated orphan crop, white fonio (Digitaria exilis).</title>
        <authorList>
            <person name="Bennetzen J.L."/>
            <person name="Chen S."/>
            <person name="Ma X."/>
            <person name="Wang X."/>
            <person name="Yssel A.E.J."/>
            <person name="Chaluvadi S.R."/>
            <person name="Johnson M."/>
            <person name="Gangashetty P."/>
            <person name="Hamidou F."/>
            <person name="Sanogo M.D."/>
            <person name="Zwaenepoel A."/>
            <person name="Wallace J."/>
            <person name="Van De Peer Y."/>
            <person name="Van Deynze A."/>
        </authorList>
    </citation>
    <scope>NUCLEOTIDE SEQUENCE</scope>
    <source>
        <tissue evidence="4">Leaves</tissue>
    </source>
</reference>
<feature type="region of interest" description="Disordered" evidence="1">
    <location>
        <begin position="1"/>
        <end position="21"/>
    </location>
</feature>
<dbReference type="PANTHER" id="PTHR32133:SF134">
    <property type="entry name" value="OS05G0320100 PROTEIN"/>
    <property type="match status" value="1"/>
</dbReference>
<evidence type="ECO:0000259" key="2">
    <source>
        <dbReference type="Pfam" id="PF00646"/>
    </source>
</evidence>
<sequence length="439" mass="49923">MSESSMRRRRPSSPELAAPLPDNDDILRGILLRLPPLPSSLPRASLVCKRWRRLLSDPRFLRRFRAFHHRQAPLLGFFIDYSGGTYFIPTLEPPDRIPSARLSLDAPYHKAWSFLCCRHGLTLILNRTDLEIIVCDPITGDQRCFAIPPGFKRHDPRLVNCRGALLCDDHASRVPLEAFKVVLLWTDGLQLDTDPQMFASFYESETGVWSNIISTSIKAHHWLGKPSILVKNSLYWLLHGFGNNGLIGVVELDLDSKNLAVIDTPAHALSSFHAQILRMEDSRLGLAISSELSIQAWERKANYEGGARWTLQKTIELDKLLPLGPDIVMGSWMSVKIYGYDEDGNAIIVSPGREFFMIQLKSLQFRKLFESTNITVYHPYKSFFTGVNSLSFTVSHCCNRFHMLKLETINNTLFPCFIEAILFLHIFTEFSERLCQGSA</sequence>
<evidence type="ECO:0008006" key="6">
    <source>
        <dbReference type="Google" id="ProtNLM"/>
    </source>
</evidence>
<dbReference type="InterPro" id="IPR036047">
    <property type="entry name" value="F-box-like_dom_sf"/>
</dbReference>
<dbReference type="Proteomes" id="UP000636709">
    <property type="component" value="Unassembled WGS sequence"/>
</dbReference>
<evidence type="ECO:0000256" key="1">
    <source>
        <dbReference type="SAM" id="MobiDB-lite"/>
    </source>
</evidence>
<proteinExistence type="predicted"/>
<dbReference type="InterPro" id="IPR001810">
    <property type="entry name" value="F-box_dom"/>
</dbReference>
<dbReference type="PANTHER" id="PTHR32133">
    <property type="entry name" value="OS07G0120400 PROTEIN"/>
    <property type="match status" value="1"/>
</dbReference>
<name>A0A835DV50_9POAL</name>
<dbReference type="EMBL" id="JACEFO010002840">
    <property type="protein sequence ID" value="KAF8647695.1"/>
    <property type="molecule type" value="Genomic_DNA"/>
</dbReference>